<organism evidence="2 3">
    <name type="scientific">Subdoligranulum variabile</name>
    <dbReference type="NCBI Taxonomy" id="214851"/>
    <lineage>
        <taxon>Bacteria</taxon>
        <taxon>Bacillati</taxon>
        <taxon>Bacillota</taxon>
        <taxon>Clostridia</taxon>
        <taxon>Eubacteriales</taxon>
        <taxon>Oscillospiraceae</taxon>
        <taxon>Subdoligranulum</taxon>
    </lineage>
</organism>
<evidence type="ECO:0000313" key="2">
    <source>
        <dbReference type="EMBL" id="HJG27685.1"/>
    </source>
</evidence>
<dbReference type="InterPro" id="IPR045865">
    <property type="entry name" value="ACT-like_dom_sf"/>
</dbReference>
<dbReference type="SUPFAM" id="SSF55021">
    <property type="entry name" value="ACT-like"/>
    <property type="match status" value="1"/>
</dbReference>
<evidence type="ECO:0000259" key="1">
    <source>
        <dbReference type="PROSITE" id="PS51671"/>
    </source>
</evidence>
<gene>
    <name evidence="2" type="ORF">K8V20_03445</name>
</gene>
<dbReference type="EMBL" id="DYVE01000085">
    <property type="protein sequence ID" value="HJG27685.1"/>
    <property type="molecule type" value="Genomic_DNA"/>
</dbReference>
<proteinExistence type="predicted"/>
<name>A0A921LNH7_9FIRM</name>
<dbReference type="Proteomes" id="UP000782880">
    <property type="component" value="Unassembled WGS sequence"/>
</dbReference>
<sequence length="142" mass="15172">MPDRRFLLVDADVLPEVFLKVLQAKELLASGAVTNISTAARQAGISRSAFYKYKDTVFDAEAGRESITVVATLLDKTGALQALLSGISSAGASIVTITQSRPENGAAQVEVTVRTGTMQMPVEEMLTRLSHQPCVVEIHRGA</sequence>
<protein>
    <submittedName>
        <fullName evidence="2">ACT domain-containing protein</fullName>
    </submittedName>
</protein>
<dbReference type="NCBIfam" id="NF003361">
    <property type="entry name" value="PRK04435.1"/>
    <property type="match status" value="1"/>
</dbReference>
<accession>A0A921LNH7</accession>
<dbReference type="PROSITE" id="PS51671">
    <property type="entry name" value="ACT"/>
    <property type="match status" value="1"/>
</dbReference>
<comment type="caution">
    <text evidence="2">The sequence shown here is derived from an EMBL/GenBank/DDBJ whole genome shotgun (WGS) entry which is preliminary data.</text>
</comment>
<reference evidence="2" key="2">
    <citation type="submission" date="2021-09" db="EMBL/GenBank/DDBJ databases">
        <authorList>
            <person name="Gilroy R."/>
        </authorList>
    </citation>
    <scope>NUCLEOTIDE SEQUENCE</scope>
    <source>
        <strain evidence="2">ChiBcec21-2208</strain>
    </source>
</reference>
<evidence type="ECO:0000313" key="3">
    <source>
        <dbReference type="Proteomes" id="UP000782880"/>
    </source>
</evidence>
<dbReference type="RefSeq" id="WP_204650492.1">
    <property type="nucleotide sequence ID" value="NZ_CAMAAE010000024.1"/>
</dbReference>
<dbReference type="AlphaFoldDB" id="A0A921LNH7"/>
<reference evidence="2" key="1">
    <citation type="journal article" date="2021" name="PeerJ">
        <title>Extensive microbial diversity within the chicken gut microbiome revealed by metagenomics and culture.</title>
        <authorList>
            <person name="Gilroy R."/>
            <person name="Ravi A."/>
            <person name="Getino M."/>
            <person name="Pursley I."/>
            <person name="Horton D.L."/>
            <person name="Alikhan N.F."/>
            <person name="Baker D."/>
            <person name="Gharbi K."/>
            <person name="Hall N."/>
            <person name="Watson M."/>
            <person name="Adriaenssens E.M."/>
            <person name="Foster-Nyarko E."/>
            <person name="Jarju S."/>
            <person name="Secka A."/>
            <person name="Antonio M."/>
            <person name="Oren A."/>
            <person name="Chaudhuri R.R."/>
            <person name="La Ragione R."/>
            <person name="Hildebrand F."/>
            <person name="Pallen M.J."/>
        </authorList>
    </citation>
    <scope>NUCLEOTIDE SEQUENCE</scope>
    <source>
        <strain evidence="2">ChiBcec21-2208</strain>
    </source>
</reference>
<dbReference type="InterPro" id="IPR002912">
    <property type="entry name" value="ACT_dom"/>
</dbReference>
<feature type="domain" description="ACT" evidence="1">
    <location>
        <begin position="68"/>
        <end position="142"/>
    </location>
</feature>